<name>A0A7Z7IRN7_9MYCO</name>
<dbReference type="InterPro" id="IPR000084">
    <property type="entry name" value="PE-PGRS_N"/>
</dbReference>
<comment type="caution">
    <text evidence="2">The sequence shown here is derived from an EMBL/GenBank/DDBJ whole genome shotgun (WGS) entry which is preliminary data.</text>
</comment>
<proteinExistence type="predicted"/>
<reference evidence="2 3" key="1">
    <citation type="submission" date="2017-10" db="EMBL/GenBank/DDBJ databases">
        <authorList>
            <consortium name="Urmite Genomes"/>
        </authorList>
    </citation>
    <scope>NUCLEOTIDE SEQUENCE [LARGE SCALE GENOMIC DNA]</scope>
    <source>
        <strain evidence="2 3">FB-527</strain>
    </source>
</reference>
<accession>A0A7Z7IRN7</accession>
<dbReference type="Proteomes" id="UP000554965">
    <property type="component" value="Unassembled WGS sequence"/>
</dbReference>
<gene>
    <name evidence="2" type="ORF">MSIMFB_04949</name>
</gene>
<feature type="domain" description="PE" evidence="1">
    <location>
        <begin position="4"/>
        <end position="94"/>
    </location>
</feature>
<dbReference type="Pfam" id="PF21526">
    <property type="entry name" value="PGRS"/>
    <property type="match status" value="1"/>
</dbReference>
<dbReference type="SUPFAM" id="SSF140459">
    <property type="entry name" value="PE/PPE dimer-like"/>
    <property type="match status" value="1"/>
</dbReference>
<sequence length="295" mass="26716">MSFLFVSPESAAASAGELANLGSTIGAANAAAARSTTELLAAGADEVSTRIAALFGSHGLEYQAVSAQMSAFHEQFVQTLSAGVGSYASAEAVNVEQALLDLINSPTMTLLGRPLIGDGANATTPGGAGGAGGLLIGNGGNGAAGVMGQAGGSGGSAGLSGNGGVGGAGGAGGATGGAGGNGGWLLGVGGSGGTGGAGGGTGGAGGNGGFWWGGGGVGGAGGIGGGTGGVGGRGEWLIGAGGAGGVGGAGGGTGGAGGGGGLLIWLLYTWLLYTSTPPVAAGGRRDLEKKPQTQA</sequence>
<protein>
    <submittedName>
        <fullName evidence="2">Putative PE-PGRS family protein PE_PGRS54</fullName>
    </submittedName>
</protein>
<evidence type="ECO:0000259" key="1">
    <source>
        <dbReference type="Pfam" id="PF00934"/>
    </source>
</evidence>
<keyword evidence="3" id="KW-1185">Reference proteome</keyword>
<organism evidence="2 3">
    <name type="scientific">Mycobacterium simulans</name>
    <dbReference type="NCBI Taxonomy" id="627089"/>
    <lineage>
        <taxon>Bacteria</taxon>
        <taxon>Bacillati</taxon>
        <taxon>Actinomycetota</taxon>
        <taxon>Actinomycetes</taxon>
        <taxon>Mycobacteriales</taxon>
        <taxon>Mycobacteriaceae</taxon>
        <taxon>Mycobacterium</taxon>
    </lineage>
</organism>
<evidence type="ECO:0000313" key="3">
    <source>
        <dbReference type="Proteomes" id="UP000554965"/>
    </source>
</evidence>
<dbReference type="Gene3D" id="1.10.287.850">
    <property type="entry name" value="HP0062-like domain"/>
    <property type="match status" value="1"/>
</dbReference>
<dbReference type="Pfam" id="PF00934">
    <property type="entry name" value="PE"/>
    <property type="match status" value="1"/>
</dbReference>
<dbReference type="InterPro" id="IPR038332">
    <property type="entry name" value="PPE_sf"/>
</dbReference>
<dbReference type="InterPro" id="IPR048996">
    <property type="entry name" value="PGRS_rpt"/>
</dbReference>
<dbReference type="AlphaFoldDB" id="A0A7Z7IRN7"/>
<dbReference type="EMBL" id="OCTY01000002">
    <property type="protein sequence ID" value="SOJ57470.1"/>
    <property type="molecule type" value="Genomic_DNA"/>
</dbReference>
<evidence type="ECO:0000313" key="2">
    <source>
        <dbReference type="EMBL" id="SOJ57470.1"/>
    </source>
</evidence>